<keyword evidence="9 10" id="KW-0407">Ion channel</keyword>
<keyword evidence="3 10" id="KW-0813">Transport</keyword>
<keyword evidence="5 10" id="KW-0812">Transmembrane</keyword>
<dbReference type="InterPro" id="IPR037673">
    <property type="entry name" value="MSC/AndL"/>
</dbReference>
<evidence type="ECO:0000256" key="7">
    <source>
        <dbReference type="ARBA" id="ARBA00023065"/>
    </source>
</evidence>
<feature type="transmembrane region" description="Helical" evidence="10">
    <location>
        <begin position="12"/>
        <end position="33"/>
    </location>
</feature>
<dbReference type="PROSITE" id="PS01327">
    <property type="entry name" value="MSCL"/>
    <property type="match status" value="1"/>
</dbReference>
<name>A0A6M4A002_9BURK</name>
<evidence type="ECO:0000256" key="9">
    <source>
        <dbReference type="ARBA" id="ARBA00023303"/>
    </source>
</evidence>
<evidence type="ECO:0000256" key="8">
    <source>
        <dbReference type="ARBA" id="ARBA00023136"/>
    </source>
</evidence>
<dbReference type="PANTHER" id="PTHR30266:SF2">
    <property type="entry name" value="LARGE-CONDUCTANCE MECHANOSENSITIVE CHANNEL"/>
    <property type="match status" value="1"/>
</dbReference>
<keyword evidence="4 10" id="KW-1003">Cell membrane</keyword>
<evidence type="ECO:0000256" key="4">
    <source>
        <dbReference type="ARBA" id="ARBA00022475"/>
    </source>
</evidence>
<evidence type="ECO:0000256" key="6">
    <source>
        <dbReference type="ARBA" id="ARBA00022989"/>
    </source>
</evidence>
<dbReference type="PANTHER" id="PTHR30266">
    <property type="entry name" value="MECHANOSENSITIVE CHANNEL MSCL"/>
    <property type="match status" value="1"/>
</dbReference>
<comment type="function">
    <text evidence="10">Channel that opens in response to stretch forces in the membrane lipid bilayer. May participate in the regulation of osmotic pressure changes within the cell.</text>
</comment>
<dbReference type="EMBL" id="CP008956">
    <property type="protein sequence ID" value="QJQ03052.1"/>
    <property type="molecule type" value="Genomic_DNA"/>
</dbReference>
<comment type="similarity">
    <text evidence="2 10">Belongs to the MscL family.</text>
</comment>
<comment type="subunit">
    <text evidence="10">Homopentamer.</text>
</comment>
<evidence type="ECO:0000256" key="5">
    <source>
        <dbReference type="ARBA" id="ARBA00022692"/>
    </source>
</evidence>
<dbReference type="Pfam" id="PF01741">
    <property type="entry name" value="MscL"/>
    <property type="match status" value="1"/>
</dbReference>
<dbReference type="InterPro" id="IPR001185">
    <property type="entry name" value="MS_channel"/>
</dbReference>
<evidence type="ECO:0000256" key="3">
    <source>
        <dbReference type="ARBA" id="ARBA00022448"/>
    </source>
</evidence>
<dbReference type="NCBIfam" id="NF001843">
    <property type="entry name" value="PRK00567.1-4"/>
    <property type="match status" value="1"/>
</dbReference>
<evidence type="ECO:0000313" key="11">
    <source>
        <dbReference type="EMBL" id="QJQ03052.1"/>
    </source>
</evidence>
<evidence type="ECO:0000256" key="10">
    <source>
        <dbReference type="HAMAP-Rule" id="MF_00115"/>
    </source>
</evidence>
<comment type="subcellular location">
    <subcellularLocation>
        <location evidence="10">Cell inner membrane</location>
        <topology evidence="10">Multi-pass membrane protein</topology>
    </subcellularLocation>
    <subcellularLocation>
        <location evidence="1">Cell membrane</location>
        <topology evidence="1">Multi-pass membrane protein</topology>
    </subcellularLocation>
</comment>
<dbReference type="HAMAP" id="MF_00115">
    <property type="entry name" value="MscL"/>
    <property type="match status" value="1"/>
</dbReference>
<keyword evidence="7 10" id="KW-0406">Ion transport</keyword>
<dbReference type="GO" id="GO:0008381">
    <property type="term" value="F:mechanosensitive monoatomic ion channel activity"/>
    <property type="evidence" value="ECO:0007669"/>
    <property type="project" value="UniProtKB-UniRule"/>
</dbReference>
<keyword evidence="10" id="KW-0997">Cell inner membrane</keyword>
<keyword evidence="6 10" id="KW-1133">Transmembrane helix</keyword>
<dbReference type="Gene3D" id="1.10.1200.120">
    <property type="entry name" value="Large-conductance mechanosensitive channel, MscL, domain 1"/>
    <property type="match status" value="1"/>
</dbReference>
<dbReference type="GO" id="GO:0005886">
    <property type="term" value="C:plasma membrane"/>
    <property type="evidence" value="ECO:0007669"/>
    <property type="project" value="UniProtKB-SubCell"/>
</dbReference>
<proteinExistence type="inferred from homology"/>
<protein>
    <recommendedName>
        <fullName evidence="10">Large-conductance mechanosensitive channel</fullName>
    </recommendedName>
</protein>
<evidence type="ECO:0000256" key="2">
    <source>
        <dbReference type="ARBA" id="ARBA00007254"/>
    </source>
</evidence>
<feature type="transmembrane region" description="Helical" evidence="10">
    <location>
        <begin position="79"/>
        <end position="100"/>
    </location>
</feature>
<dbReference type="NCBIfam" id="NF010557">
    <property type="entry name" value="PRK13952.1"/>
    <property type="match status" value="1"/>
</dbReference>
<dbReference type="AlphaFoldDB" id="A0A6M4A002"/>
<dbReference type="Proteomes" id="UP000501648">
    <property type="component" value="Chromosome"/>
</dbReference>
<dbReference type="RefSeq" id="WP_017453786.1">
    <property type="nucleotide sequence ID" value="NZ_CP008956.1"/>
</dbReference>
<dbReference type="PRINTS" id="PR01264">
    <property type="entry name" value="MECHCHANNEL"/>
</dbReference>
<gene>
    <name evidence="10 11" type="primary">mscL</name>
    <name evidence="11" type="ORF">C798_23335</name>
</gene>
<evidence type="ECO:0000256" key="1">
    <source>
        <dbReference type="ARBA" id="ARBA00004651"/>
    </source>
</evidence>
<keyword evidence="8 10" id="KW-0472">Membrane</keyword>
<dbReference type="InterPro" id="IPR019823">
    <property type="entry name" value="Mechanosensitive_channel_CS"/>
</dbReference>
<evidence type="ECO:0000313" key="12">
    <source>
        <dbReference type="Proteomes" id="UP000501648"/>
    </source>
</evidence>
<organism evidence="11 12">
    <name type="scientific">Herbaspirillum rubrisubalbicans Os34</name>
    <dbReference type="NCBI Taxonomy" id="1235827"/>
    <lineage>
        <taxon>Bacteria</taxon>
        <taxon>Pseudomonadati</taxon>
        <taxon>Pseudomonadota</taxon>
        <taxon>Betaproteobacteria</taxon>
        <taxon>Burkholderiales</taxon>
        <taxon>Oxalobacteraceae</taxon>
        <taxon>Herbaspirillum</taxon>
    </lineage>
</organism>
<dbReference type="InterPro" id="IPR036019">
    <property type="entry name" value="MscL_channel"/>
</dbReference>
<dbReference type="NCBIfam" id="TIGR00220">
    <property type="entry name" value="mscL"/>
    <property type="match status" value="1"/>
</dbReference>
<sequence>MSMLKDFRAFAIKGNVVDLAVGVIIGGAFGKIVSSLVEDIIMPIVGKIFGGLDFANYYLPLNGQAYGLPLAEAKKAGAVFAYGNFLTIFINFLILAFIIFQMVRAINKARDLATKNEEAAPAAPAPTPEDVLLLREIRDSLKKQA</sequence>
<accession>A0A6M4A002</accession>
<dbReference type="SUPFAM" id="SSF81330">
    <property type="entry name" value="Gated mechanosensitive channel"/>
    <property type="match status" value="1"/>
</dbReference>
<reference evidence="11 12" key="1">
    <citation type="journal article" date="2012" name="J. Bacteriol.">
        <title>Genome sequence of the pathogenic Herbaspirillum seropedicae strain Os34, isolated from rice roots.</title>
        <authorList>
            <person name="Ye W."/>
            <person name="Ye S."/>
            <person name="Liu J."/>
            <person name="Chang S."/>
            <person name="Chen M."/>
            <person name="Zhu B."/>
            <person name="Guo L."/>
            <person name="An Q."/>
        </authorList>
    </citation>
    <scope>NUCLEOTIDE SEQUENCE [LARGE SCALE GENOMIC DNA]</scope>
    <source>
        <strain evidence="11 12">Os34</strain>
    </source>
</reference>